<dbReference type="Gene3D" id="3.20.20.80">
    <property type="entry name" value="Glycosidases"/>
    <property type="match status" value="1"/>
</dbReference>
<feature type="domain" description="GH18" evidence="10">
    <location>
        <begin position="4"/>
        <end position="358"/>
    </location>
</feature>
<dbReference type="PANTHER" id="PTHR11177:SF402">
    <property type="entry name" value="CHITINASE"/>
    <property type="match status" value="1"/>
</dbReference>
<keyword evidence="8" id="KW-0624">Polysaccharide degradation</keyword>
<dbReference type="SUPFAM" id="SSF54556">
    <property type="entry name" value="Chitinase insertion domain"/>
    <property type="match status" value="1"/>
</dbReference>
<evidence type="ECO:0000259" key="10">
    <source>
        <dbReference type="PROSITE" id="PS51910"/>
    </source>
</evidence>
<dbReference type="GO" id="GO:0008843">
    <property type="term" value="F:endochitinase activity"/>
    <property type="evidence" value="ECO:0007669"/>
    <property type="project" value="UniProtKB-EC"/>
</dbReference>
<reference evidence="11 12" key="1">
    <citation type="submission" date="2021-02" db="EMBL/GenBank/DDBJ databases">
        <title>Pan-genome distribution and transcriptional activeness of fungal secondary metabolism genes in Aspergillus section Fumigati.</title>
        <authorList>
            <person name="Takahashi H."/>
            <person name="Umemura M."/>
            <person name="Ninomiya A."/>
            <person name="Kusuya Y."/>
            <person name="Urayama S."/>
            <person name="Shimizu M."/>
            <person name="Watanabe A."/>
            <person name="Kamei K."/>
            <person name="Yaguchi T."/>
            <person name="Hagiwara D."/>
        </authorList>
    </citation>
    <scope>NUCLEOTIDE SEQUENCE [LARGE SCALE GENOMIC DNA]</scope>
    <source>
        <strain evidence="11 12">IFM 47045</strain>
    </source>
</reference>
<dbReference type="Pfam" id="PF00704">
    <property type="entry name" value="Glyco_hydro_18"/>
    <property type="match status" value="1"/>
</dbReference>
<keyword evidence="6" id="KW-0119">Carbohydrate metabolism</keyword>
<accession>A0A9P3F6B0</accession>
<dbReference type="GO" id="GO:0008061">
    <property type="term" value="F:chitin binding"/>
    <property type="evidence" value="ECO:0007669"/>
    <property type="project" value="InterPro"/>
</dbReference>
<dbReference type="InterPro" id="IPR001579">
    <property type="entry name" value="Glyco_hydro_18_chit_AS"/>
</dbReference>
<evidence type="ECO:0000313" key="11">
    <source>
        <dbReference type="EMBL" id="GIK02893.1"/>
    </source>
</evidence>
<evidence type="ECO:0000256" key="1">
    <source>
        <dbReference type="ARBA" id="ARBA00000822"/>
    </source>
</evidence>
<dbReference type="SUPFAM" id="SSF51445">
    <property type="entry name" value="(Trans)glycosidases"/>
    <property type="match status" value="1"/>
</dbReference>
<dbReference type="GeneID" id="66934938"/>
<keyword evidence="4 9" id="KW-0378">Hydrolase</keyword>
<sequence length="1710" mass="191434">MALDVRIGYYGLWGATRGCDDYLPENIPAGALTHINLAFEYVSEDHEITDTKAQGPIVARVSRLKKKYPGLRVNIALGGWVFNDPPTQHRFSQMASTRPNREKFIASLIRYIRRYALNGVDIDWEYPVADDRGGSKFDYDNLVLLCADIREAFDREDPGWQLTITLPASYWYLRGFNLNSLEKYVDWFNVMTYDIHGIWDQKNVWTGPYLKGHTNLTEIEDGLDLLWRNGVSPDKVVMGFGFYGRSFTISDLSCTTPPTCTFDSAGFAGDCTKEAGILSYSEVVSKEAQLSSKSFYDEASSVKWMVYGSNQWISYDDEQSFTAKKKYLTSRCLKGLMIWSIDLDTQDHQAMTGLFGEEAMEGALRDTGLDPDEAGQLSFDLSAWTGERCYTTPTCTDGSRGQRGPDQVCKSGYTAVEMAHSPVQKNGDFPMHGECAVNWFRYICCPTKAMPQNCEWVGAPERSVFGCDRGCGASQFELNYDTYIDARGRRTCYSGARSLCCDGTEILNKCHWTACDLNPLGGSLCGSDEISIGTRYDDDEGGLCGTSWMGPVHNTERRQWREFCCPKSDHFENCEWAIKDCNPGQCATNKLQVTTALTPSWMYDYTLYTSSQCYGFQIPEMMSPDFKLCCDPPSRYNEKWPVEPKYLWSHYYDSADDDVTWEFSDNFGNNNKDTRPDDMEEDPGSDPYGFVMLDGPPGSINNAFKAQFTVMTRDEPVNVKKRSIVTTNQTVMDAVFAHSEETVLVYCNYPADSKQCRQIFYKGAEDTIIRLPDHVGEGPWARVVSMVPVKRLSKRDLPEWAIRKRHASENQNGIYALTFDYDFHLIKREDEQVNIRVDYTNLLPYWDEMTASPASKRKRSTDEALTFSEWKARVDRAKVLDTERSSQNHTGRLSVRSSDSRVHRRWWGVFVDWVKKMTTVTKTDGGVLTMGLMRSLVLYSGRLQCSNDAVAFTTGMDITADFHMAMNARYSYYFSGTVVPPTVTDMFAYVGVRPQVYAGVGISGNAELYYPSERKKIIDTLTYPGLAIKGIAAVGPTMDLWGQITGRVTVSGDLRVGLTYKFKPIELYFPNNDEVSNNLDVRDMEETLVDNQGLEPSISGNVRADVDIDIHATPEINLGIKIGGGIGPLKGTLADAHVSAFANTTLNFHAEASAATGNGGNSWSYAYSVSFFYRFGFGCVAEIYKYGKWTSGIWYPFPQRVIPILSKTFSSLPSTKRSLDYGPSLSEEPLPGAIFGIGTESHQTDSAVLSLHADPYPTYGNASLEKRQDSPLTKKESQFTLGSFRCTASTGSVCEAFVPSESMQRRDLMPLPGDTHDLQKRATATDCPSRLPRLYYNCVTFFSDISFQGSAGTAQLLGICTNVEKFLNNNRRGNVGITLTWEPSNASSRRRRACPRSSCSDDNVDYRQKALGTPTGTELVNCDEFPFASTEEGGSTFLGLNPDVLTGTVRTCVPTWQNNAQGGCHNLLNNLESNVEYFNTPGSPTLDNPYWARWNRNGWARKGDLGGRQRLTTYGTTVVPKIFVPGLSGADRDSPDNLSYYHKRNFTLFLSYPRDGQNPNDQWPDQAFSDGRITGGSIHGAPVTTTVDSSTWVICAVNTMGQQRYRFEDRPNGWCTDGISDKETWDGLAKILIVYLCKISFNGSPGPTKRDNTPLGYLSGDPYYSVERVQGTEREVAIPKDWDDQELRDSWVFNDSDDLGDGEFTEKESG</sequence>
<dbReference type="EMBL" id="BOPL01000004">
    <property type="protein sequence ID" value="GIK02893.1"/>
    <property type="molecule type" value="Genomic_DNA"/>
</dbReference>
<dbReference type="Gene3D" id="3.10.50.10">
    <property type="match status" value="1"/>
</dbReference>
<organism evidence="11 12">
    <name type="scientific">Aspergillus viridinutans</name>
    <dbReference type="NCBI Taxonomy" id="75553"/>
    <lineage>
        <taxon>Eukaryota</taxon>
        <taxon>Fungi</taxon>
        <taxon>Dikarya</taxon>
        <taxon>Ascomycota</taxon>
        <taxon>Pezizomycotina</taxon>
        <taxon>Eurotiomycetes</taxon>
        <taxon>Eurotiomycetidae</taxon>
        <taxon>Eurotiales</taxon>
        <taxon>Aspergillaceae</taxon>
        <taxon>Aspergillus</taxon>
        <taxon>Aspergillus subgen. Fumigati</taxon>
    </lineage>
</organism>
<evidence type="ECO:0000256" key="5">
    <source>
        <dbReference type="ARBA" id="ARBA00023024"/>
    </source>
</evidence>
<dbReference type="SMART" id="SM00636">
    <property type="entry name" value="Glyco_18"/>
    <property type="match status" value="1"/>
</dbReference>
<protein>
    <recommendedName>
        <fullName evidence="3">chitinase</fullName>
        <ecNumber evidence="3">3.2.1.14</ecNumber>
    </recommendedName>
</protein>
<evidence type="ECO:0000256" key="7">
    <source>
        <dbReference type="ARBA" id="ARBA00023295"/>
    </source>
</evidence>
<dbReference type="InterPro" id="IPR029476">
    <property type="entry name" value="DNase_NucA_NucB"/>
</dbReference>
<gene>
    <name evidence="11" type="ORF">Aspvir_006956</name>
</gene>
<dbReference type="EC" id="3.2.1.14" evidence="3"/>
<evidence type="ECO:0000256" key="2">
    <source>
        <dbReference type="ARBA" id="ARBA00008682"/>
    </source>
</evidence>
<evidence type="ECO:0000313" key="12">
    <source>
        <dbReference type="Proteomes" id="UP000710440"/>
    </source>
</evidence>
<keyword evidence="7 9" id="KW-0326">Glycosidase</keyword>
<keyword evidence="12" id="KW-1185">Reference proteome</keyword>
<proteinExistence type="inferred from homology"/>
<dbReference type="InterPro" id="IPR017853">
    <property type="entry name" value="GH"/>
</dbReference>
<evidence type="ECO:0000256" key="6">
    <source>
        <dbReference type="ARBA" id="ARBA00023277"/>
    </source>
</evidence>
<evidence type="ECO:0000256" key="4">
    <source>
        <dbReference type="ARBA" id="ARBA00022801"/>
    </source>
</evidence>
<name>A0A9P3F6B0_ASPVI</name>
<dbReference type="Proteomes" id="UP000710440">
    <property type="component" value="Unassembled WGS sequence"/>
</dbReference>
<dbReference type="InterPro" id="IPR011583">
    <property type="entry name" value="Chitinase_II/V-like_cat"/>
</dbReference>
<dbReference type="GO" id="GO:0006032">
    <property type="term" value="P:chitin catabolic process"/>
    <property type="evidence" value="ECO:0007669"/>
    <property type="project" value="UniProtKB-KW"/>
</dbReference>
<keyword evidence="5" id="KW-0146">Chitin degradation</keyword>
<dbReference type="InterPro" id="IPR029070">
    <property type="entry name" value="Chitinase_insertion_sf"/>
</dbReference>
<comment type="catalytic activity">
    <reaction evidence="1">
        <text>Random endo-hydrolysis of N-acetyl-beta-D-glucosaminide (1-&gt;4)-beta-linkages in chitin and chitodextrins.</text>
        <dbReference type="EC" id="3.2.1.14"/>
    </reaction>
</comment>
<dbReference type="Pfam" id="PF14040">
    <property type="entry name" value="DNase_NucA_NucB"/>
    <property type="match status" value="1"/>
</dbReference>
<evidence type="ECO:0000256" key="3">
    <source>
        <dbReference type="ARBA" id="ARBA00012729"/>
    </source>
</evidence>
<dbReference type="PROSITE" id="PS51910">
    <property type="entry name" value="GH18_2"/>
    <property type="match status" value="1"/>
</dbReference>
<dbReference type="PANTHER" id="PTHR11177">
    <property type="entry name" value="CHITINASE"/>
    <property type="match status" value="1"/>
</dbReference>
<dbReference type="RefSeq" id="XP_043126079.1">
    <property type="nucleotide sequence ID" value="XM_043270144.1"/>
</dbReference>
<evidence type="ECO:0000256" key="8">
    <source>
        <dbReference type="ARBA" id="ARBA00023326"/>
    </source>
</evidence>
<evidence type="ECO:0000256" key="9">
    <source>
        <dbReference type="RuleBase" id="RU000489"/>
    </source>
</evidence>
<dbReference type="InterPro" id="IPR001223">
    <property type="entry name" value="Glyco_hydro18_cat"/>
</dbReference>
<dbReference type="InterPro" id="IPR050314">
    <property type="entry name" value="Glycosyl_Hydrlase_18"/>
</dbReference>
<dbReference type="PROSITE" id="PS01095">
    <property type="entry name" value="GH18_1"/>
    <property type="match status" value="1"/>
</dbReference>
<comment type="caution">
    <text evidence="11">The sequence shown here is derived from an EMBL/GenBank/DDBJ whole genome shotgun (WGS) entry which is preliminary data.</text>
</comment>
<dbReference type="OrthoDB" id="73875at2759"/>
<comment type="similarity">
    <text evidence="2">Belongs to the glycosyl hydrolase 18 family. Chitinase class V subfamily.</text>
</comment>
<dbReference type="GO" id="GO:0000272">
    <property type="term" value="P:polysaccharide catabolic process"/>
    <property type="evidence" value="ECO:0007669"/>
    <property type="project" value="UniProtKB-KW"/>
</dbReference>